<sequence>MVVRGEKEVLPSATRAEAAKALRQFTTAYNAADKSYDSSLDADRVTGALGAIDAARLKAGRATSPGGNPAHTPLVLSDARITIPAKAGWPRWFVADTAANKGGTARWVFVFTRDGLDDPWAAAYLTLLDPDVVPEFKKDANGWAEAVPANSAELAVPPRYLSKEYVSYLKGGGVKFAPGSHTSRWRAERRRNAERPGLVRQYLDEPLTQGDYAPLALRTADGGALVFFATRHFEKQTAAQGASVPVPNKAVRALTEGEIKQSLTLEFVSNEVARVPEGSGRVEILGRIQGMTSAKGE</sequence>
<dbReference type="EMBL" id="AGBF01000272">
    <property type="protein sequence ID" value="EGX55072.1"/>
    <property type="molecule type" value="Genomic_DNA"/>
</dbReference>
<evidence type="ECO:0000259" key="1">
    <source>
        <dbReference type="Pfam" id="PF26366"/>
    </source>
</evidence>
<evidence type="ECO:0000313" key="2">
    <source>
        <dbReference type="EMBL" id="EGX55072.1"/>
    </source>
</evidence>
<feature type="domain" description="DUF8094" evidence="1">
    <location>
        <begin position="11"/>
        <end position="296"/>
    </location>
</feature>
<evidence type="ECO:0000313" key="3">
    <source>
        <dbReference type="Proteomes" id="UP000004217"/>
    </source>
</evidence>
<dbReference type="Pfam" id="PF26366">
    <property type="entry name" value="DUF8094"/>
    <property type="match status" value="1"/>
</dbReference>
<dbReference type="PATRIC" id="fig|700597.3.peg.6774"/>
<keyword evidence="3" id="KW-1185">Reference proteome</keyword>
<protein>
    <recommendedName>
        <fullName evidence="1">DUF8094 domain-containing protein</fullName>
    </recommendedName>
</protein>
<dbReference type="Proteomes" id="UP000004217">
    <property type="component" value="Unassembled WGS sequence"/>
</dbReference>
<reference evidence="2 3" key="1">
    <citation type="submission" date="2011-08" db="EMBL/GenBank/DDBJ databases">
        <authorList>
            <person name="Lin Y."/>
            <person name="Hao X."/>
            <person name="Johnstone L."/>
            <person name="Miller S.J."/>
            <person name="Wei G."/>
            <person name="Rensing C."/>
        </authorList>
    </citation>
    <scope>NUCLEOTIDE SEQUENCE [LARGE SCALE GENOMIC DNA]</scope>
    <source>
        <strain evidence="2 3">K42</strain>
    </source>
</reference>
<organism evidence="2 3">
    <name type="scientific">Streptomyces zinciresistens K42</name>
    <dbReference type="NCBI Taxonomy" id="700597"/>
    <lineage>
        <taxon>Bacteria</taxon>
        <taxon>Bacillati</taxon>
        <taxon>Actinomycetota</taxon>
        <taxon>Actinomycetes</taxon>
        <taxon>Kitasatosporales</taxon>
        <taxon>Streptomycetaceae</taxon>
        <taxon>Streptomyces</taxon>
    </lineage>
</organism>
<dbReference type="AlphaFoldDB" id="G2GN42"/>
<name>G2GN42_9ACTN</name>
<comment type="caution">
    <text evidence="2">The sequence shown here is derived from an EMBL/GenBank/DDBJ whole genome shotgun (WGS) entry which is preliminary data.</text>
</comment>
<dbReference type="InterPro" id="IPR058407">
    <property type="entry name" value="DUF8094"/>
</dbReference>
<accession>G2GN42</accession>
<gene>
    <name evidence="2" type="ORF">SZN_34737</name>
</gene>
<proteinExistence type="predicted"/>